<dbReference type="Proteomes" id="UP000092627">
    <property type="component" value="Unassembled WGS sequence"/>
</dbReference>
<dbReference type="GO" id="GO:0005886">
    <property type="term" value="C:plasma membrane"/>
    <property type="evidence" value="ECO:0007669"/>
    <property type="project" value="UniProtKB-SubCell"/>
</dbReference>
<dbReference type="InterPro" id="IPR036291">
    <property type="entry name" value="NAD(P)-bd_dom_sf"/>
</dbReference>
<evidence type="ECO:0000259" key="3">
    <source>
        <dbReference type="Pfam" id="PF02254"/>
    </source>
</evidence>
<keyword evidence="2" id="KW-1133">Transmembrane helix</keyword>
<evidence type="ECO:0000256" key="1">
    <source>
        <dbReference type="ARBA" id="ARBA00004651"/>
    </source>
</evidence>
<dbReference type="SUPFAM" id="SSF81324">
    <property type="entry name" value="Voltage-gated potassium channels"/>
    <property type="match status" value="1"/>
</dbReference>
<dbReference type="Pfam" id="PF02254">
    <property type="entry name" value="TrkA_N"/>
    <property type="match status" value="1"/>
</dbReference>
<evidence type="ECO:0000259" key="4">
    <source>
        <dbReference type="Pfam" id="PF07885"/>
    </source>
</evidence>
<dbReference type="Gene3D" id="3.40.50.720">
    <property type="entry name" value="NAD(P)-binding Rossmann-like Domain"/>
    <property type="match status" value="1"/>
</dbReference>
<feature type="transmembrane region" description="Helical" evidence="2">
    <location>
        <begin position="32"/>
        <end position="49"/>
    </location>
</feature>
<proteinExistence type="predicted"/>
<feature type="domain" description="RCK N-terminal" evidence="3">
    <location>
        <begin position="173"/>
        <end position="260"/>
    </location>
</feature>
<accession>A0A1A8TJU7</accession>
<evidence type="ECO:0000313" key="6">
    <source>
        <dbReference type="Proteomes" id="UP000092627"/>
    </source>
</evidence>
<keyword evidence="5" id="KW-0406">Ion transport</keyword>
<gene>
    <name evidence="5" type="ORF">MAQ5080_02376</name>
</gene>
<keyword evidence="5" id="KW-0813">Transport</keyword>
<feature type="transmembrane region" description="Helical" evidence="2">
    <location>
        <begin position="78"/>
        <end position="104"/>
    </location>
</feature>
<dbReference type="Pfam" id="PF07885">
    <property type="entry name" value="Ion_trans_2"/>
    <property type="match status" value="1"/>
</dbReference>
<reference evidence="5 6" key="1">
    <citation type="submission" date="2016-06" db="EMBL/GenBank/DDBJ databases">
        <authorList>
            <person name="Kjaerup R.B."/>
            <person name="Dalgaard T.S."/>
            <person name="Juul-Madsen H.R."/>
        </authorList>
    </citation>
    <scope>NUCLEOTIDE SEQUENCE [LARGE SCALE GENOMIC DNA]</scope>
    <source>
        <strain evidence="5 6">CECT 5080</strain>
    </source>
</reference>
<keyword evidence="2" id="KW-0812">Transmembrane</keyword>
<dbReference type="InterPro" id="IPR050721">
    <property type="entry name" value="Trk_Ktr_HKT_K-transport"/>
</dbReference>
<keyword evidence="2" id="KW-0472">Membrane</keyword>
<feature type="domain" description="Potassium channel" evidence="4">
    <location>
        <begin position="38"/>
        <end position="104"/>
    </location>
</feature>
<protein>
    <submittedName>
        <fullName evidence="5">Voltage-gated potassium channel</fullName>
    </submittedName>
</protein>
<sequence length="373" mass="41977">MLGKLIHHKNRSRLRYRKQVHLHAVKDLKRRFLMLASVVAAHSVAMVYFEDLDWWQAFWLTMTSASTTGYGDLSAATFWGQFTTIVLIYGLGITLLAQIASDYVEIRIMRKEMKIKGRLEWSDMQDHLLIINTPSTNTERYLSLLVQQICNTPGLDDVPIQILTPKFPEGLPETLRAQGVVHHTGDATSPGMLNSAGVSDAKYIVVLSPDSLDAHSDSLVFDILHRIKEIGSKAFILAEAIDDANRERFRQSGAKAVIRPVRAYPEMLVRSLVAPGTEQVLEDLFRYQGDHTVRINVSLYKVRWADVVTELIQRDLGTAIGFEDTMGKIVTHPKSSEFISLNALILLIGEDQLAPSKEQVAEMFAEHVRQAQK</sequence>
<dbReference type="GO" id="GO:0006813">
    <property type="term" value="P:potassium ion transport"/>
    <property type="evidence" value="ECO:0007669"/>
    <property type="project" value="InterPro"/>
</dbReference>
<dbReference type="SUPFAM" id="SSF51735">
    <property type="entry name" value="NAD(P)-binding Rossmann-fold domains"/>
    <property type="match status" value="1"/>
</dbReference>
<dbReference type="PANTHER" id="PTHR43833">
    <property type="entry name" value="POTASSIUM CHANNEL PROTEIN 2-RELATED-RELATED"/>
    <property type="match status" value="1"/>
</dbReference>
<dbReference type="InterPro" id="IPR013099">
    <property type="entry name" value="K_chnl_dom"/>
</dbReference>
<keyword evidence="5" id="KW-0407">Ion channel</keyword>
<dbReference type="InterPro" id="IPR003148">
    <property type="entry name" value="RCK_N"/>
</dbReference>
<dbReference type="EMBL" id="FLOC01000013">
    <property type="protein sequence ID" value="SBS32849.1"/>
    <property type="molecule type" value="Genomic_DNA"/>
</dbReference>
<comment type="subcellular location">
    <subcellularLocation>
        <location evidence="1">Cell membrane</location>
        <topology evidence="1">Multi-pass membrane protein</topology>
    </subcellularLocation>
</comment>
<keyword evidence="6" id="KW-1185">Reference proteome</keyword>
<organism evidence="5 6">
    <name type="scientific">Marinomonas aquimarina</name>
    <dbReference type="NCBI Taxonomy" id="295068"/>
    <lineage>
        <taxon>Bacteria</taxon>
        <taxon>Pseudomonadati</taxon>
        <taxon>Pseudomonadota</taxon>
        <taxon>Gammaproteobacteria</taxon>
        <taxon>Oceanospirillales</taxon>
        <taxon>Oceanospirillaceae</taxon>
        <taxon>Marinomonas</taxon>
    </lineage>
</organism>
<dbReference type="Gene3D" id="1.10.287.70">
    <property type="match status" value="1"/>
</dbReference>
<evidence type="ECO:0000313" key="5">
    <source>
        <dbReference type="EMBL" id="SBS32849.1"/>
    </source>
</evidence>
<dbReference type="GO" id="GO:0034220">
    <property type="term" value="P:monoatomic ion transmembrane transport"/>
    <property type="evidence" value="ECO:0007669"/>
    <property type="project" value="UniProtKB-KW"/>
</dbReference>
<name>A0A1A8TJU7_9GAMM</name>
<evidence type="ECO:0000256" key="2">
    <source>
        <dbReference type="SAM" id="Phobius"/>
    </source>
</evidence>
<dbReference type="STRING" id="295068.MAQ5080_02376"/>
<dbReference type="AlphaFoldDB" id="A0A1A8TJU7"/>
<dbReference type="PANTHER" id="PTHR43833:SF9">
    <property type="entry name" value="POTASSIUM CHANNEL PROTEIN YUGO-RELATED"/>
    <property type="match status" value="1"/>
</dbReference>